<organism evidence="4 5">
    <name type="scientific">Bacillus spongiae</name>
    <dbReference type="NCBI Taxonomy" id="2683610"/>
    <lineage>
        <taxon>Bacteria</taxon>
        <taxon>Bacillati</taxon>
        <taxon>Bacillota</taxon>
        <taxon>Bacilli</taxon>
        <taxon>Bacillales</taxon>
        <taxon>Bacillaceae</taxon>
        <taxon>Bacillus</taxon>
    </lineage>
</organism>
<feature type="domain" description="N-acetyltransferase" evidence="3">
    <location>
        <begin position="10"/>
        <end position="154"/>
    </location>
</feature>
<protein>
    <submittedName>
        <fullName evidence="4">GNAT family N-acetyltransferase</fullName>
    </submittedName>
</protein>
<dbReference type="SUPFAM" id="SSF55729">
    <property type="entry name" value="Acyl-CoA N-acyltransferases (Nat)"/>
    <property type="match status" value="1"/>
</dbReference>
<gene>
    <name evidence="4" type="ORF">WAK64_16570</name>
</gene>
<dbReference type="PANTHER" id="PTHR43420">
    <property type="entry name" value="ACETYLTRANSFERASE"/>
    <property type="match status" value="1"/>
</dbReference>
<dbReference type="Pfam" id="PF00583">
    <property type="entry name" value="Acetyltransf_1"/>
    <property type="match status" value="1"/>
</dbReference>
<dbReference type="Gene3D" id="3.40.630.30">
    <property type="match status" value="1"/>
</dbReference>
<reference evidence="4 5" key="1">
    <citation type="journal article" date="2018" name="J. Microbiol.">
        <title>Bacillus spongiae sp. nov., isolated from sponge of Jeju Island.</title>
        <authorList>
            <person name="Lee G.E."/>
            <person name="Im W.T."/>
            <person name="Park J.S."/>
        </authorList>
    </citation>
    <scope>NUCLEOTIDE SEQUENCE [LARGE SCALE GENOMIC DNA]</scope>
    <source>
        <strain evidence="4 5">135PIL107-10</strain>
    </source>
</reference>
<evidence type="ECO:0000259" key="3">
    <source>
        <dbReference type="PROSITE" id="PS51186"/>
    </source>
</evidence>
<dbReference type="EMBL" id="JBBAXC010000015">
    <property type="protein sequence ID" value="MEI5908663.1"/>
    <property type="molecule type" value="Genomic_DNA"/>
</dbReference>
<dbReference type="InterPro" id="IPR000182">
    <property type="entry name" value="GNAT_dom"/>
</dbReference>
<evidence type="ECO:0000313" key="4">
    <source>
        <dbReference type="EMBL" id="MEI5908663.1"/>
    </source>
</evidence>
<dbReference type="PROSITE" id="PS51186">
    <property type="entry name" value="GNAT"/>
    <property type="match status" value="1"/>
</dbReference>
<proteinExistence type="predicted"/>
<comment type="caution">
    <text evidence="4">The sequence shown here is derived from an EMBL/GenBank/DDBJ whole genome shotgun (WGS) entry which is preliminary data.</text>
</comment>
<dbReference type="Proteomes" id="UP001312865">
    <property type="component" value="Unassembled WGS sequence"/>
</dbReference>
<accession>A0ABU8HHX3</accession>
<name>A0ABU8HHX3_9BACI</name>
<dbReference type="CDD" id="cd04301">
    <property type="entry name" value="NAT_SF"/>
    <property type="match status" value="1"/>
</dbReference>
<evidence type="ECO:0000313" key="5">
    <source>
        <dbReference type="Proteomes" id="UP001312865"/>
    </source>
</evidence>
<keyword evidence="2" id="KW-0012">Acyltransferase</keyword>
<evidence type="ECO:0000256" key="2">
    <source>
        <dbReference type="ARBA" id="ARBA00023315"/>
    </source>
</evidence>
<dbReference type="InterPro" id="IPR016181">
    <property type="entry name" value="Acyl_CoA_acyltransferase"/>
</dbReference>
<dbReference type="RefSeq" id="WP_336588114.1">
    <property type="nucleotide sequence ID" value="NZ_JBBAXC010000015.1"/>
</dbReference>
<keyword evidence="1" id="KW-0808">Transferase</keyword>
<sequence>MKITETNDFQKIAQLNKSVQQLHAELYPDHFKKSTNEEVEAFFQSIIDFPQFIFLLASFAEEDIGYAWIEFRHYEETPFTKAYQTIYVHQISIDPTHKGKGYGSKLMSAIENFALQHGISKVELDYWVQNTVAKAFYETKGYQKYREVVCKELS</sequence>
<dbReference type="InterPro" id="IPR050680">
    <property type="entry name" value="YpeA/RimI_acetyltransf"/>
</dbReference>
<evidence type="ECO:0000256" key="1">
    <source>
        <dbReference type="ARBA" id="ARBA00022679"/>
    </source>
</evidence>
<keyword evidence="5" id="KW-1185">Reference proteome</keyword>